<keyword evidence="12" id="KW-1185">Reference proteome</keyword>
<feature type="site" description="Transition state stabilizer" evidence="8">
    <location>
        <position position="137"/>
    </location>
</feature>
<dbReference type="GO" id="GO:0043842">
    <property type="term" value="F:Kdo transferase activity"/>
    <property type="evidence" value="ECO:0007669"/>
    <property type="project" value="UniProtKB-EC"/>
</dbReference>
<feature type="domain" description="3-deoxy-D-manno-octulosonic-acid transferase N-terminal" evidence="10">
    <location>
        <begin position="35"/>
        <end position="217"/>
    </location>
</feature>
<gene>
    <name evidence="11" type="primary">waaA</name>
    <name evidence="11" type="ORF">IMCC3135_06865</name>
</gene>
<dbReference type="Gene3D" id="3.40.50.2000">
    <property type="entry name" value="Glycogen Phosphorylase B"/>
    <property type="match status" value="1"/>
</dbReference>
<proteinExistence type="inferred from homology"/>
<evidence type="ECO:0000259" key="10">
    <source>
        <dbReference type="Pfam" id="PF04413"/>
    </source>
</evidence>
<dbReference type="Gene3D" id="3.40.50.11720">
    <property type="entry name" value="3-Deoxy-D-manno-octulosonic-acid transferase, N-terminal domain"/>
    <property type="match status" value="1"/>
</dbReference>
<feature type="site" description="Transition state stabilizer" evidence="8">
    <location>
        <position position="215"/>
    </location>
</feature>
<comment type="similarity">
    <text evidence="9">Belongs to the glycosyltransferase group 1 family.</text>
</comment>
<dbReference type="KEGG" id="gai:IMCC3135_06865"/>
<dbReference type="GO" id="GO:0009245">
    <property type="term" value="P:lipid A biosynthetic process"/>
    <property type="evidence" value="ECO:0007669"/>
    <property type="project" value="TreeGrafter"/>
</dbReference>
<dbReference type="RefSeq" id="WP_088916916.1">
    <property type="nucleotide sequence ID" value="NZ_CP018632.1"/>
</dbReference>
<accession>A0A2Z2NRW0</accession>
<name>A0A2Z2NRW0_9GAMM</name>
<evidence type="ECO:0000313" key="12">
    <source>
        <dbReference type="Proteomes" id="UP000250079"/>
    </source>
</evidence>
<keyword evidence="9" id="KW-1003">Cell membrane</keyword>
<evidence type="ECO:0000256" key="1">
    <source>
        <dbReference type="ARBA" id="ARBA00004713"/>
    </source>
</evidence>
<dbReference type="InterPro" id="IPR007507">
    <property type="entry name" value="Glycos_transf_N"/>
</dbReference>
<dbReference type="GO" id="GO:0009244">
    <property type="term" value="P:lipopolysaccharide core region biosynthetic process"/>
    <property type="evidence" value="ECO:0007669"/>
    <property type="project" value="UniProtKB-UniRule"/>
</dbReference>
<comment type="catalytic activity">
    <reaction evidence="6 9">
        <text>lipid IVA (E. coli) + CMP-3-deoxy-beta-D-manno-octulosonate = alpha-Kdo-(2-&gt;6)-lipid IVA (E. coli) + CMP + H(+)</text>
        <dbReference type="Rhea" id="RHEA:28066"/>
        <dbReference type="ChEBI" id="CHEBI:15378"/>
        <dbReference type="ChEBI" id="CHEBI:58603"/>
        <dbReference type="ChEBI" id="CHEBI:60364"/>
        <dbReference type="ChEBI" id="CHEBI:60377"/>
        <dbReference type="ChEBI" id="CHEBI:85987"/>
        <dbReference type="EC" id="2.4.99.12"/>
    </reaction>
</comment>
<dbReference type="Proteomes" id="UP000250079">
    <property type="component" value="Chromosome"/>
</dbReference>
<protein>
    <recommendedName>
        <fullName evidence="3 9">3-deoxy-D-manno-octulosonic acid transferase</fullName>
        <shortName evidence="9">Kdo transferase</shortName>
        <ecNumber evidence="2 9">2.4.99.12</ecNumber>
    </recommendedName>
    <alternativeName>
        <fullName evidence="5 9">Lipid IV(A) 3-deoxy-D-manno-octulosonic acid transferase</fullName>
    </alternativeName>
</protein>
<feature type="active site" description="Proton acceptor" evidence="7">
    <location>
        <position position="68"/>
    </location>
</feature>
<dbReference type="Pfam" id="PF04413">
    <property type="entry name" value="Glycos_transf_N"/>
    <property type="match status" value="1"/>
</dbReference>
<dbReference type="PANTHER" id="PTHR42755">
    <property type="entry name" value="3-DEOXY-MANNO-OCTULOSONATE CYTIDYLYLTRANSFERASE"/>
    <property type="match status" value="1"/>
</dbReference>
<keyword evidence="11" id="KW-0328">Glycosyltransferase</keyword>
<keyword evidence="9" id="KW-0448">Lipopolysaccharide biosynthesis</keyword>
<dbReference type="OrthoDB" id="9789797at2"/>
<dbReference type="GO" id="GO:0005886">
    <property type="term" value="C:plasma membrane"/>
    <property type="evidence" value="ECO:0007669"/>
    <property type="project" value="UniProtKB-SubCell"/>
</dbReference>
<evidence type="ECO:0000256" key="6">
    <source>
        <dbReference type="ARBA" id="ARBA00049183"/>
    </source>
</evidence>
<evidence type="ECO:0000256" key="2">
    <source>
        <dbReference type="ARBA" id="ARBA00012621"/>
    </source>
</evidence>
<dbReference type="AlphaFoldDB" id="A0A2Z2NRW0"/>
<dbReference type="EC" id="2.4.99.12" evidence="2 9"/>
<dbReference type="PANTHER" id="PTHR42755:SF1">
    <property type="entry name" value="3-DEOXY-D-MANNO-OCTULOSONIC ACID TRANSFERASE, MITOCHONDRIAL-RELATED"/>
    <property type="match status" value="1"/>
</dbReference>
<evidence type="ECO:0000256" key="8">
    <source>
        <dbReference type="PIRSR" id="PIRSR639901-2"/>
    </source>
</evidence>
<dbReference type="EMBL" id="CP018632">
    <property type="protein sequence ID" value="ASJ71480.1"/>
    <property type="molecule type" value="Genomic_DNA"/>
</dbReference>
<keyword evidence="9" id="KW-0472">Membrane</keyword>
<comment type="function">
    <text evidence="9">Involved in lipopolysaccharide (LPS) biosynthesis. Catalyzes the transfer of 3-deoxy-D-manno-octulosonate (Kdo) residue(s) from CMP-Kdo to lipid IV(A), the tetraacyldisaccharide-1,4'-bisphosphate precursor of lipid A.</text>
</comment>
<dbReference type="InterPro" id="IPR039901">
    <property type="entry name" value="Kdotransferase"/>
</dbReference>
<comment type="pathway">
    <text evidence="1 9">Bacterial outer membrane biogenesis; LPS core biosynthesis.</text>
</comment>
<evidence type="ECO:0000256" key="3">
    <source>
        <dbReference type="ARBA" id="ARBA00019077"/>
    </source>
</evidence>
<evidence type="ECO:0000256" key="9">
    <source>
        <dbReference type="RuleBase" id="RU365103"/>
    </source>
</evidence>
<evidence type="ECO:0000256" key="4">
    <source>
        <dbReference type="ARBA" id="ARBA00022679"/>
    </source>
</evidence>
<dbReference type="UniPathway" id="UPA00958"/>
<keyword evidence="4 9" id="KW-0808">Transferase</keyword>
<dbReference type="InterPro" id="IPR038107">
    <property type="entry name" value="Glycos_transf_N_sf"/>
</dbReference>
<dbReference type="SUPFAM" id="SSF53756">
    <property type="entry name" value="UDP-Glycosyltransferase/glycogen phosphorylase"/>
    <property type="match status" value="1"/>
</dbReference>
<reference evidence="11 12" key="1">
    <citation type="submission" date="2016-12" db="EMBL/GenBank/DDBJ databases">
        <authorList>
            <person name="Song W.-J."/>
            <person name="Kurnit D.M."/>
        </authorList>
    </citation>
    <scope>NUCLEOTIDE SEQUENCE [LARGE SCALE GENOMIC DNA]</scope>
    <source>
        <strain evidence="11 12">IMCC3135</strain>
    </source>
</reference>
<evidence type="ECO:0000256" key="7">
    <source>
        <dbReference type="PIRSR" id="PIRSR639901-1"/>
    </source>
</evidence>
<sequence>MTPPWRYRLLIRALSPLLAGYTLWRALKDGGRRYWWQRLGIYSTSLTAELSPPEQDVKLWVHAASVGEVLTVLPLIREWQQHTGDKVLLTTGTPTGAAVLAKQALPDIQHQYLPIDFPGACRRFLEQLPAGRGWIVETEIWPWLYSHCERTGVALTIINGRLSSRTSKQSDGLLASSYRRALSPVRVLARSQQDVDNFIALGTPAAQVELIGNLKYTQSTDTPVDTPLIPGRYVLAASTHADEEVQLAGSWLKQAVKDELLVIVPRHPERGSAILRDLRALGAGVSQRSAGQQPASGDQIYLADTLGELQAWYSFASACFVGGSLITRGGHNMLEPARYSCPIVVGPHTGNFDDIMQLMRNSNAIDIAQSSDEAIRFLCEAAQGQARHRDMAARALQVSEDSQNVLQRYMTALS</sequence>
<comment type="subcellular location">
    <subcellularLocation>
        <location evidence="9">Cell membrane</location>
    </subcellularLocation>
</comment>
<evidence type="ECO:0000256" key="5">
    <source>
        <dbReference type="ARBA" id="ARBA00031445"/>
    </source>
</evidence>
<evidence type="ECO:0000313" key="11">
    <source>
        <dbReference type="EMBL" id="ASJ71480.1"/>
    </source>
</evidence>
<organism evidence="11 12">
    <name type="scientific">Granulosicoccus antarcticus IMCC3135</name>
    <dbReference type="NCBI Taxonomy" id="1192854"/>
    <lineage>
        <taxon>Bacteria</taxon>
        <taxon>Pseudomonadati</taxon>
        <taxon>Pseudomonadota</taxon>
        <taxon>Gammaproteobacteria</taxon>
        <taxon>Chromatiales</taxon>
        <taxon>Granulosicoccaceae</taxon>
        <taxon>Granulosicoccus</taxon>
    </lineage>
</organism>